<dbReference type="PIRSF" id="PIRSF002867">
    <property type="entry name" value="CheV"/>
    <property type="match status" value="1"/>
</dbReference>
<dbReference type="Proteomes" id="UP000559987">
    <property type="component" value="Unassembled WGS sequence"/>
</dbReference>
<dbReference type="Gene3D" id="2.40.50.180">
    <property type="entry name" value="CheA-289, Domain 4"/>
    <property type="match status" value="1"/>
</dbReference>
<dbReference type="GO" id="GO:0006935">
    <property type="term" value="P:chemotaxis"/>
    <property type="evidence" value="ECO:0007669"/>
    <property type="project" value="InterPro"/>
</dbReference>
<dbReference type="InterPro" id="IPR036061">
    <property type="entry name" value="CheW-like_dom_sf"/>
</dbReference>
<evidence type="ECO:0000313" key="5">
    <source>
        <dbReference type="Proteomes" id="UP000559987"/>
    </source>
</evidence>
<dbReference type="SUPFAM" id="SSF50341">
    <property type="entry name" value="CheW-like"/>
    <property type="match status" value="1"/>
</dbReference>
<dbReference type="RefSeq" id="WP_183910005.1">
    <property type="nucleotide sequence ID" value="NZ_JACHXZ010000002.1"/>
</dbReference>
<dbReference type="SUPFAM" id="SSF52172">
    <property type="entry name" value="CheY-like"/>
    <property type="match status" value="1"/>
</dbReference>
<sequence>MSKLMESIDARTKLVGENRLELLLFRLAGRQMYALNVFKIQEVVQIPPITIMPHRHAAVRGVTHLRDQTISVIDLSAAIGLRPLPDITTSNMIVTEYNRSIQGFLVRSVDRIVNLNWEVILPPPSGSGRSHFLTAITHIDNQIVEVLDVERVLADIIPYDTRVSQEVLDAELAAKAKAANMTLLMADDSSTALGQVRDTLKHLGVTVIGVQDGLQALTLLRRWLSEGVDVYSHIFMLITDAEMPEMDGYRLTHEIRNDPRLKDLYVVLHTSLSGSFNNAMVEKVGCNGFLSKFQPDSLAELVQNRLREHFASR</sequence>
<reference evidence="4 5" key="1">
    <citation type="submission" date="2020-08" db="EMBL/GenBank/DDBJ databases">
        <title>Genomic Encyclopedia of Type Strains, Phase III (KMG-III): the genomes of soil and plant-associated and newly described type strains.</title>
        <authorList>
            <person name="Whitman W."/>
        </authorList>
    </citation>
    <scope>NUCLEOTIDE SEQUENCE [LARGE SCALE GENOMIC DNA]</scope>
    <source>
        <strain evidence="4 5">CECT 8571</strain>
    </source>
</reference>
<dbReference type="Gene3D" id="2.30.30.40">
    <property type="entry name" value="SH3 Domains"/>
    <property type="match status" value="1"/>
</dbReference>
<dbReference type="PROSITE" id="PS50851">
    <property type="entry name" value="CHEW"/>
    <property type="match status" value="1"/>
</dbReference>
<dbReference type="CDD" id="cd19924">
    <property type="entry name" value="REC_CheV-like"/>
    <property type="match status" value="1"/>
</dbReference>
<dbReference type="Pfam" id="PF01584">
    <property type="entry name" value="CheW"/>
    <property type="match status" value="1"/>
</dbReference>
<keyword evidence="5" id="KW-1185">Reference proteome</keyword>
<evidence type="ECO:0000313" key="4">
    <source>
        <dbReference type="EMBL" id="MBB3168529.1"/>
    </source>
</evidence>
<name>A0A839UPY1_9GAMM</name>
<accession>A0A839UPY1</accession>
<dbReference type="PROSITE" id="PS50110">
    <property type="entry name" value="RESPONSE_REGULATORY"/>
    <property type="match status" value="1"/>
</dbReference>
<dbReference type="SMART" id="SM00260">
    <property type="entry name" value="CheW"/>
    <property type="match status" value="1"/>
</dbReference>
<feature type="modified residue" description="4-aspartylphosphate" evidence="1">
    <location>
        <position position="240"/>
    </location>
</feature>
<dbReference type="InterPro" id="IPR011006">
    <property type="entry name" value="CheY-like_superfamily"/>
</dbReference>
<comment type="caution">
    <text evidence="4">The sequence shown here is derived from an EMBL/GenBank/DDBJ whole genome shotgun (WGS) entry which is preliminary data.</text>
</comment>
<proteinExistence type="predicted"/>
<evidence type="ECO:0000259" key="2">
    <source>
        <dbReference type="PROSITE" id="PS50110"/>
    </source>
</evidence>
<evidence type="ECO:0000256" key="1">
    <source>
        <dbReference type="PROSITE-ProRule" id="PRU00169"/>
    </source>
</evidence>
<dbReference type="InterPro" id="IPR001789">
    <property type="entry name" value="Sig_transdc_resp-reg_receiver"/>
</dbReference>
<keyword evidence="1" id="KW-0597">Phosphoprotein</keyword>
<dbReference type="Pfam" id="PF00072">
    <property type="entry name" value="Response_reg"/>
    <property type="match status" value="1"/>
</dbReference>
<gene>
    <name evidence="4" type="ORF">FHS30_001713</name>
</gene>
<dbReference type="InterPro" id="IPR002545">
    <property type="entry name" value="CheW-lke_dom"/>
</dbReference>
<protein>
    <submittedName>
        <fullName evidence="4">Two-component system chemotaxis response regulator CheV</fullName>
    </submittedName>
</protein>
<feature type="domain" description="Response regulatory" evidence="2">
    <location>
        <begin position="182"/>
        <end position="307"/>
    </location>
</feature>
<organism evidence="4 5">
    <name type="scientific">Simiduia aestuariiviva</name>
    <dbReference type="NCBI Taxonomy" id="1510459"/>
    <lineage>
        <taxon>Bacteria</taxon>
        <taxon>Pseudomonadati</taxon>
        <taxon>Pseudomonadota</taxon>
        <taxon>Gammaproteobacteria</taxon>
        <taxon>Cellvibrionales</taxon>
        <taxon>Cellvibrionaceae</taxon>
        <taxon>Simiduia</taxon>
    </lineage>
</organism>
<dbReference type="PANTHER" id="PTHR47233">
    <property type="entry name" value="CHEMOTAXIS PROTEIN CHEV"/>
    <property type="match status" value="1"/>
</dbReference>
<dbReference type="AlphaFoldDB" id="A0A839UPY1"/>
<dbReference type="SMART" id="SM00448">
    <property type="entry name" value="REC"/>
    <property type="match status" value="1"/>
</dbReference>
<dbReference type="Gene3D" id="3.40.50.2300">
    <property type="match status" value="1"/>
</dbReference>
<evidence type="ECO:0000259" key="3">
    <source>
        <dbReference type="PROSITE" id="PS50851"/>
    </source>
</evidence>
<dbReference type="InterPro" id="IPR024181">
    <property type="entry name" value="Chemotax_regulator_CheV"/>
</dbReference>
<dbReference type="GO" id="GO:0000160">
    <property type="term" value="P:phosphorelay signal transduction system"/>
    <property type="evidence" value="ECO:0007669"/>
    <property type="project" value="InterPro"/>
</dbReference>
<dbReference type="PANTHER" id="PTHR47233:SF3">
    <property type="entry name" value="CHEMOTAXIS PROTEIN CHEV"/>
    <property type="match status" value="1"/>
</dbReference>
<dbReference type="EMBL" id="JACHXZ010000002">
    <property type="protein sequence ID" value="MBB3168529.1"/>
    <property type="molecule type" value="Genomic_DNA"/>
</dbReference>
<feature type="domain" description="CheW-like" evidence="3">
    <location>
        <begin position="19"/>
        <end position="158"/>
    </location>
</feature>